<dbReference type="PANTHER" id="PTHR10353">
    <property type="entry name" value="GLYCOSYL HYDROLASE"/>
    <property type="match status" value="1"/>
</dbReference>
<evidence type="ECO:0000313" key="6">
    <source>
        <dbReference type="Proteomes" id="UP001054857"/>
    </source>
</evidence>
<dbReference type="PANTHER" id="PTHR10353:SF36">
    <property type="entry name" value="LP05116P"/>
    <property type="match status" value="1"/>
</dbReference>
<feature type="non-terminal residue" evidence="5">
    <location>
        <position position="137"/>
    </location>
</feature>
<feature type="non-terminal residue" evidence="5">
    <location>
        <position position="1"/>
    </location>
</feature>
<proteinExistence type="inferred from homology"/>
<evidence type="ECO:0000313" key="5">
    <source>
        <dbReference type="EMBL" id="GFR47153.1"/>
    </source>
</evidence>
<dbReference type="Gene3D" id="3.20.20.80">
    <property type="entry name" value="Glycosidases"/>
    <property type="match status" value="1"/>
</dbReference>
<evidence type="ECO:0000256" key="4">
    <source>
        <dbReference type="RuleBase" id="RU003690"/>
    </source>
</evidence>
<keyword evidence="2" id="KW-0378">Hydrolase</keyword>
<evidence type="ECO:0000256" key="3">
    <source>
        <dbReference type="ARBA" id="ARBA00023295"/>
    </source>
</evidence>
<evidence type="ECO:0000256" key="2">
    <source>
        <dbReference type="ARBA" id="ARBA00022801"/>
    </source>
</evidence>
<organism evidence="5 6">
    <name type="scientific">Astrephomene gubernaculifera</name>
    <dbReference type="NCBI Taxonomy" id="47775"/>
    <lineage>
        <taxon>Eukaryota</taxon>
        <taxon>Viridiplantae</taxon>
        <taxon>Chlorophyta</taxon>
        <taxon>core chlorophytes</taxon>
        <taxon>Chlorophyceae</taxon>
        <taxon>CS clade</taxon>
        <taxon>Chlamydomonadales</taxon>
        <taxon>Astrephomenaceae</taxon>
        <taxon>Astrephomene</taxon>
    </lineage>
</organism>
<dbReference type="GO" id="GO:0008422">
    <property type="term" value="F:beta-glucosidase activity"/>
    <property type="evidence" value="ECO:0007669"/>
    <property type="project" value="TreeGrafter"/>
</dbReference>
<comment type="similarity">
    <text evidence="1 4">Belongs to the glycosyl hydrolase 1 family.</text>
</comment>
<gene>
    <name evidence="5" type="ORF">Agub_g8844</name>
</gene>
<name>A0AAD3DV26_9CHLO</name>
<dbReference type="EMBL" id="BMAR01000017">
    <property type="protein sequence ID" value="GFR47153.1"/>
    <property type="molecule type" value="Genomic_DNA"/>
</dbReference>
<dbReference type="InterPro" id="IPR017853">
    <property type="entry name" value="GH"/>
</dbReference>
<keyword evidence="3" id="KW-0326">Glycosidase</keyword>
<dbReference type="Proteomes" id="UP001054857">
    <property type="component" value="Unassembled WGS sequence"/>
</dbReference>
<dbReference type="AlphaFoldDB" id="A0AAD3DV26"/>
<sequence length="137" mass="15787">IDCARQLGSNSLRLSLEWSRIMPYGPGRVDETAVQRYHDIFERCRAAGLEPMITLHHFVHPQWFEELGGFEREENIRHFVDWALTAFRLFRRHRLTLIATFNEPTCAAFTGHIVGIHAPGRRGAIATAGRVLLHMLR</sequence>
<dbReference type="GO" id="GO:0005975">
    <property type="term" value="P:carbohydrate metabolic process"/>
    <property type="evidence" value="ECO:0007669"/>
    <property type="project" value="InterPro"/>
</dbReference>
<keyword evidence="6" id="KW-1185">Reference proteome</keyword>
<dbReference type="SUPFAM" id="SSF51445">
    <property type="entry name" value="(Trans)glycosidases"/>
    <property type="match status" value="1"/>
</dbReference>
<evidence type="ECO:0000256" key="1">
    <source>
        <dbReference type="ARBA" id="ARBA00010838"/>
    </source>
</evidence>
<accession>A0AAD3DV26</accession>
<reference evidence="5 6" key="1">
    <citation type="journal article" date="2021" name="Sci. Rep.">
        <title>Genome sequencing of the multicellular alga Astrephomene provides insights into convergent evolution of germ-soma differentiation.</title>
        <authorList>
            <person name="Yamashita S."/>
            <person name="Yamamoto K."/>
            <person name="Matsuzaki R."/>
            <person name="Suzuki S."/>
            <person name="Yamaguchi H."/>
            <person name="Hirooka S."/>
            <person name="Minakuchi Y."/>
            <person name="Miyagishima S."/>
            <person name="Kawachi M."/>
            <person name="Toyoda A."/>
            <person name="Nozaki H."/>
        </authorList>
    </citation>
    <scope>NUCLEOTIDE SEQUENCE [LARGE SCALE GENOMIC DNA]</scope>
    <source>
        <strain evidence="5 6">NIES-4017</strain>
    </source>
</reference>
<protein>
    <recommendedName>
        <fullName evidence="7">Beta-glucosidase</fullName>
    </recommendedName>
</protein>
<dbReference type="Pfam" id="PF00232">
    <property type="entry name" value="Glyco_hydro_1"/>
    <property type="match status" value="1"/>
</dbReference>
<comment type="caution">
    <text evidence="5">The sequence shown here is derived from an EMBL/GenBank/DDBJ whole genome shotgun (WGS) entry which is preliminary data.</text>
</comment>
<evidence type="ECO:0008006" key="7">
    <source>
        <dbReference type="Google" id="ProtNLM"/>
    </source>
</evidence>
<dbReference type="InterPro" id="IPR001360">
    <property type="entry name" value="Glyco_hydro_1"/>
</dbReference>